<organism evidence="1 2">
    <name type="scientific">Lactiplantibacillus mudanjiangensis</name>
    <dbReference type="NCBI Taxonomy" id="1296538"/>
    <lineage>
        <taxon>Bacteria</taxon>
        <taxon>Bacillati</taxon>
        <taxon>Bacillota</taxon>
        <taxon>Bacilli</taxon>
        <taxon>Lactobacillales</taxon>
        <taxon>Lactobacillaceae</taxon>
        <taxon>Lactiplantibacillus</taxon>
    </lineage>
</organism>
<dbReference type="Proteomes" id="UP000289996">
    <property type="component" value="Unassembled WGS sequence"/>
</dbReference>
<protein>
    <recommendedName>
        <fullName evidence="3">Extracellular protein, membrane-anchored</fullName>
    </recommendedName>
</protein>
<accession>A0A660DZ89</accession>
<evidence type="ECO:0008006" key="3">
    <source>
        <dbReference type="Google" id="ProtNLM"/>
    </source>
</evidence>
<name>A0A660DZ89_9LACO</name>
<keyword evidence="2" id="KW-1185">Reference proteome</keyword>
<evidence type="ECO:0000313" key="2">
    <source>
        <dbReference type="Proteomes" id="UP000289996"/>
    </source>
</evidence>
<gene>
    <name evidence="1" type="ORF">MUDAN_MDHGFNIF_03118</name>
</gene>
<dbReference type="PROSITE" id="PS51257">
    <property type="entry name" value="PROKAR_LIPOPROTEIN"/>
    <property type="match status" value="1"/>
</dbReference>
<dbReference type="EMBL" id="UYIG01000122">
    <property type="protein sequence ID" value="VDG28708.1"/>
    <property type="molecule type" value="Genomic_DNA"/>
</dbReference>
<evidence type="ECO:0000313" key="1">
    <source>
        <dbReference type="EMBL" id="VDG28708.1"/>
    </source>
</evidence>
<reference evidence="1 2" key="1">
    <citation type="submission" date="2018-11" db="EMBL/GenBank/DDBJ databases">
        <authorList>
            <person name="Wuyts S."/>
        </authorList>
    </citation>
    <scope>NUCLEOTIDE SEQUENCE [LARGE SCALE GENOMIC DNA]</scope>
    <source>
        <strain evidence="1">Lactobacillus mudanjiangensis AMBF249</strain>
    </source>
</reference>
<proteinExistence type="predicted"/>
<dbReference type="AlphaFoldDB" id="A0A660DZ89"/>
<dbReference type="RefSeq" id="WP_130846053.1">
    <property type="nucleotide sequence ID" value="NZ_BJDY01000001.1"/>
</dbReference>
<sequence length="113" mass="12758">MKQFWSLTLMILAGCLLILGSEYSLQGDYRHYRHRVVAKLDYNAANQQATVKGRTKHGVVVTLRTGRKIHQVISNKQDGRFVTQFSVKGHRQIKVQVPGVKTTVLTVPVASKR</sequence>
<dbReference type="OrthoDB" id="2315844at2"/>